<dbReference type="GO" id="GO:0046656">
    <property type="term" value="P:folic acid biosynthetic process"/>
    <property type="evidence" value="ECO:0007669"/>
    <property type="project" value="UniProtKB-KW"/>
</dbReference>
<proteinExistence type="inferred from homology"/>
<evidence type="ECO:0000256" key="2">
    <source>
        <dbReference type="ARBA" id="ARBA00005013"/>
    </source>
</evidence>
<keyword evidence="6 9" id="KW-0456">Lyase</keyword>
<evidence type="ECO:0000256" key="7">
    <source>
        <dbReference type="ARBA" id="ARBA00032903"/>
    </source>
</evidence>
<dbReference type="PANTHER" id="PTHR42844:SF1">
    <property type="entry name" value="DIHYDRONEOPTERIN ALDOLASE 1-RELATED"/>
    <property type="match status" value="1"/>
</dbReference>
<dbReference type="PATRIC" id="fig|121290.4.peg.2810"/>
<dbReference type="RefSeq" id="WP_083509586.1">
    <property type="nucleotide sequence ID" value="NZ_LMTR01000045.1"/>
</dbReference>
<keyword evidence="5" id="KW-0289">Folate biosynthesis</keyword>
<dbReference type="Proteomes" id="UP000059074">
    <property type="component" value="Unassembled WGS sequence"/>
</dbReference>
<evidence type="ECO:0000256" key="6">
    <source>
        <dbReference type="ARBA" id="ARBA00023239"/>
    </source>
</evidence>
<dbReference type="SUPFAM" id="SSF55620">
    <property type="entry name" value="Tetrahydrobiopterin biosynthesis enzymes-like"/>
    <property type="match status" value="1"/>
</dbReference>
<dbReference type="SMART" id="SM00905">
    <property type="entry name" value="FolB"/>
    <property type="match status" value="1"/>
</dbReference>
<sequence length="130" mass="14175">MSEMQNKAQGEGRILDRIFVRNLVLPIAIGVYDEEQGVTQKVGFTIEAEVAAGVSPKGDNIEEVPSYDDLANAVKNIVAAGHINLVETLAARIAERCLADKRIVRVLVRIEKLERGPDAVGVEIVRSRPT</sequence>
<dbReference type="GO" id="GO:0004150">
    <property type="term" value="F:dihydroneopterin aldolase activity"/>
    <property type="evidence" value="ECO:0007669"/>
    <property type="project" value="UniProtKB-EC"/>
</dbReference>
<comment type="similarity">
    <text evidence="3">Belongs to the DHNA family.</text>
</comment>
<dbReference type="EC" id="4.1.2.25" evidence="4"/>
<dbReference type="Gene3D" id="3.30.1130.10">
    <property type="match status" value="1"/>
</dbReference>
<evidence type="ECO:0000256" key="4">
    <source>
        <dbReference type="ARBA" id="ARBA00013043"/>
    </source>
</evidence>
<dbReference type="OrthoDB" id="7580479at2"/>
<accession>A0A109BIJ9</accession>
<comment type="pathway">
    <text evidence="2">Cofactor biosynthesis; tetrahydrofolate biosynthesis; 2-amino-4-hydroxy-6-hydroxymethyl-7,8-dihydropteridine diphosphate from 7,8-dihydroneopterin triphosphate: step 3/4.</text>
</comment>
<dbReference type="EMBL" id="LMTR01000045">
    <property type="protein sequence ID" value="KWT69483.1"/>
    <property type="molecule type" value="Genomic_DNA"/>
</dbReference>
<evidence type="ECO:0000313" key="9">
    <source>
        <dbReference type="EMBL" id="KWT69483.1"/>
    </source>
</evidence>
<organism evidence="9 10">
    <name type="scientific">Hyphomicrobium sulfonivorans</name>
    <dbReference type="NCBI Taxonomy" id="121290"/>
    <lineage>
        <taxon>Bacteria</taxon>
        <taxon>Pseudomonadati</taxon>
        <taxon>Pseudomonadota</taxon>
        <taxon>Alphaproteobacteria</taxon>
        <taxon>Hyphomicrobiales</taxon>
        <taxon>Hyphomicrobiaceae</taxon>
        <taxon>Hyphomicrobium</taxon>
    </lineage>
</organism>
<dbReference type="PANTHER" id="PTHR42844">
    <property type="entry name" value="DIHYDRONEOPTERIN ALDOLASE 1-RELATED"/>
    <property type="match status" value="1"/>
</dbReference>
<dbReference type="STRING" id="121290.APY04_1566"/>
<reference evidence="9 10" key="1">
    <citation type="submission" date="2015-10" db="EMBL/GenBank/DDBJ databases">
        <title>Transcriptomic analysis of a linuron degrading triple-species bacterial consortium.</title>
        <authorList>
            <person name="Albers P."/>
        </authorList>
    </citation>
    <scope>NUCLEOTIDE SEQUENCE [LARGE SCALE GENOMIC DNA]</scope>
    <source>
        <strain evidence="9 10">WDL6</strain>
    </source>
</reference>
<dbReference type="GO" id="GO:0005737">
    <property type="term" value="C:cytoplasm"/>
    <property type="evidence" value="ECO:0007669"/>
    <property type="project" value="TreeGrafter"/>
</dbReference>
<protein>
    <recommendedName>
        <fullName evidence="4">dihydroneopterin aldolase</fullName>
        <ecNumber evidence="4">4.1.2.25</ecNumber>
    </recommendedName>
    <alternativeName>
        <fullName evidence="7">7,8-dihydroneopterin aldolase</fullName>
    </alternativeName>
</protein>
<comment type="caution">
    <text evidence="9">The sequence shown here is derived from an EMBL/GenBank/DDBJ whole genome shotgun (WGS) entry which is preliminary data.</text>
</comment>
<comment type="catalytic activity">
    <reaction evidence="1">
        <text>7,8-dihydroneopterin = 6-hydroxymethyl-7,8-dihydropterin + glycolaldehyde</text>
        <dbReference type="Rhea" id="RHEA:10540"/>
        <dbReference type="ChEBI" id="CHEBI:17001"/>
        <dbReference type="ChEBI" id="CHEBI:17071"/>
        <dbReference type="ChEBI" id="CHEBI:44841"/>
        <dbReference type="EC" id="4.1.2.25"/>
    </reaction>
</comment>
<evidence type="ECO:0000259" key="8">
    <source>
        <dbReference type="SMART" id="SM00905"/>
    </source>
</evidence>
<dbReference type="InterPro" id="IPR006156">
    <property type="entry name" value="Dihydroneopterin_aldolase"/>
</dbReference>
<dbReference type="InterPro" id="IPR043133">
    <property type="entry name" value="GTP-CH-I_C/QueF"/>
</dbReference>
<name>A0A109BIJ9_HYPSL</name>
<evidence type="ECO:0000256" key="5">
    <source>
        <dbReference type="ARBA" id="ARBA00022909"/>
    </source>
</evidence>
<gene>
    <name evidence="9" type="ORF">APY04_1566</name>
</gene>
<evidence type="ECO:0000256" key="3">
    <source>
        <dbReference type="ARBA" id="ARBA00005708"/>
    </source>
</evidence>
<dbReference type="Pfam" id="PF02152">
    <property type="entry name" value="FolB"/>
    <property type="match status" value="1"/>
</dbReference>
<keyword evidence="10" id="KW-1185">Reference proteome</keyword>
<feature type="domain" description="Dihydroneopterin aldolase/epimerase" evidence="8">
    <location>
        <begin position="18"/>
        <end position="126"/>
    </location>
</feature>
<dbReference type="AlphaFoldDB" id="A0A109BIJ9"/>
<dbReference type="InterPro" id="IPR006157">
    <property type="entry name" value="FolB_dom"/>
</dbReference>
<evidence type="ECO:0000256" key="1">
    <source>
        <dbReference type="ARBA" id="ARBA00001353"/>
    </source>
</evidence>
<evidence type="ECO:0000313" key="10">
    <source>
        <dbReference type="Proteomes" id="UP000059074"/>
    </source>
</evidence>
<dbReference type="NCBIfam" id="TIGR00526">
    <property type="entry name" value="folB_dom"/>
    <property type="match status" value="1"/>
</dbReference>